<proteinExistence type="predicted"/>
<keyword evidence="2" id="KW-0812">Transmembrane</keyword>
<organism evidence="5 6">
    <name type="scientific">Candidatus Mycolicibacterium alkanivorans</name>
    <dbReference type="NCBI Taxonomy" id="2954114"/>
    <lineage>
        <taxon>Bacteria</taxon>
        <taxon>Bacillati</taxon>
        <taxon>Actinomycetota</taxon>
        <taxon>Actinomycetes</taxon>
        <taxon>Mycobacteriales</taxon>
        <taxon>Mycobacteriaceae</taxon>
        <taxon>Mycolicibacterium</taxon>
    </lineage>
</organism>
<dbReference type="RefSeq" id="WP_243072353.1">
    <property type="nucleotide sequence ID" value="NZ_JAIVFL010000001.1"/>
</dbReference>
<protein>
    <submittedName>
        <fullName evidence="5">DUF2207 domain-containing protein</fullName>
    </submittedName>
</protein>
<feature type="domain" description="DUF2207" evidence="3">
    <location>
        <begin position="42"/>
        <end position="237"/>
    </location>
</feature>
<evidence type="ECO:0000259" key="3">
    <source>
        <dbReference type="Pfam" id="PF09972"/>
    </source>
</evidence>
<feature type="transmembrane region" description="Helical" evidence="2">
    <location>
        <begin position="504"/>
        <end position="522"/>
    </location>
</feature>
<dbReference type="Pfam" id="PF20990">
    <property type="entry name" value="DUF2207_C"/>
    <property type="match status" value="1"/>
</dbReference>
<evidence type="ECO:0000313" key="6">
    <source>
        <dbReference type="Proteomes" id="UP001139068"/>
    </source>
</evidence>
<comment type="caution">
    <text evidence="5">The sequence shown here is derived from an EMBL/GenBank/DDBJ whole genome shotgun (WGS) entry which is preliminary data.</text>
</comment>
<feature type="transmembrane region" description="Helical" evidence="2">
    <location>
        <begin position="267"/>
        <end position="284"/>
    </location>
</feature>
<evidence type="ECO:0000256" key="2">
    <source>
        <dbReference type="SAM" id="Phobius"/>
    </source>
</evidence>
<gene>
    <name evidence="5" type="ORF">K9U37_15060</name>
</gene>
<reference evidence="5" key="1">
    <citation type="journal article" date="2022" name="ISME J.">
        <title>Identification of active gaseous-alkane degraders at natural gas seeps.</title>
        <authorList>
            <person name="Farhan Ul Haque M."/>
            <person name="Hernandez M."/>
            <person name="Crombie A.T."/>
            <person name="Murrell J.C."/>
        </authorList>
    </citation>
    <scope>NUCLEOTIDE SEQUENCE</scope>
    <source>
        <strain evidence="5">ANDR5</strain>
    </source>
</reference>
<name>A0ABS9YY18_9MYCO</name>
<dbReference type="Pfam" id="PF09972">
    <property type="entry name" value="DUF2207"/>
    <property type="match status" value="1"/>
</dbReference>
<dbReference type="InterPro" id="IPR018702">
    <property type="entry name" value="DUF2207"/>
</dbReference>
<feature type="region of interest" description="Disordered" evidence="1">
    <location>
        <begin position="575"/>
        <end position="601"/>
    </location>
</feature>
<feature type="transmembrane region" description="Helical" evidence="2">
    <location>
        <begin position="447"/>
        <end position="466"/>
    </location>
</feature>
<keyword evidence="6" id="KW-1185">Reference proteome</keyword>
<evidence type="ECO:0000256" key="1">
    <source>
        <dbReference type="SAM" id="MobiDB-lite"/>
    </source>
</evidence>
<dbReference type="Proteomes" id="UP001139068">
    <property type="component" value="Unassembled WGS sequence"/>
</dbReference>
<dbReference type="InterPro" id="IPR048389">
    <property type="entry name" value="YciQ-like_C"/>
</dbReference>
<accession>A0ABS9YY18</accession>
<sequence>MKGFGRAIARSISLLLIGIGLLWPVLFSFTPKTGAPSDPVVITNYRADFVVDRDGRMDATEVITGDFPGSRHGIFRYWDVANQNDSHARQVPQITEVLMDDRPVPYEMLWESGERFRVAKIGDPSRLLDYGTHVFRLRYTIDGVLDPGSTGANRTFASSTGDQAAPSAFFWNVVAPAWNNEIDRADITVTLPGGVPGAQCSIGYGAGRACDGLTVDGDKVTLSATGLAPRTPVTVRAGVDVPTPVRAEVPWSYRWDRVLGRSLPTTLWLLGLTATAGLGAFLWWRTTVEPSPGFPLQYAPPKGLGPVQCEYIRTEKVPTDGLTATLFYLGERKLVSLDQVSPKKWAILGTGAGPAWADVDPVSIDVASALGIMRNGHTFDANGTVSAGKKLTAAKEVMATSVKKWAFVEGLMVKRRNELWLRFANVVALALAVCGFVGWFFPITLWGLPFAVFFLLSAGAWSSGVGSRRSAAGRQLWSQVGGFYRMLSTDSAESRFDFAARKDLYTAYIPFAVAGGVAALWARKYQTATGQVPPDPEWYHSSSGTSWHSASGGGGASFDSFESALSSSIGAYAASQSSSSSSSGGGSSGGGGGGGGGGGSW</sequence>
<feature type="transmembrane region" description="Helical" evidence="2">
    <location>
        <begin position="419"/>
        <end position="441"/>
    </location>
</feature>
<keyword evidence="2" id="KW-0472">Membrane</keyword>
<evidence type="ECO:0000259" key="4">
    <source>
        <dbReference type="Pfam" id="PF20990"/>
    </source>
</evidence>
<dbReference type="EMBL" id="JAIVFL010000001">
    <property type="protein sequence ID" value="MCI4676124.1"/>
    <property type="molecule type" value="Genomic_DNA"/>
</dbReference>
<evidence type="ECO:0000313" key="5">
    <source>
        <dbReference type="EMBL" id="MCI4676124.1"/>
    </source>
</evidence>
<feature type="compositionally biased region" description="Gly residues" evidence="1">
    <location>
        <begin position="583"/>
        <end position="601"/>
    </location>
</feature>
<keyword evidence="2" id="KW-1133">Transmembrane helix</keyword>
<feature type="domain" description="Predicted membrane protein YciQ-like C-terminal" evidence="4">
    <location>
        <begin position="298"/>
        <end position="524"/>
    </location>
</feature>